<feature type="compositionally biased region" description="Basic residues" evidence="4">
    <location>
        <begin position="1287"/>
        <end position="1298"/>
    </location>
</feature>
<feature type="compositionally biased region" description="Low complexity" evidence="4">
    <location>
        <begin position="815"/>
        <end position="846"/>
    </location>
</feature>
<keyword evidence="3" id="KW-0862">Zinc</keyword>
<keyword evidence="1" id="KW-0479">Metal-binding</keyword>
<feature type="compositionally biased region" description="Polar residues" evidence="4">
    <location>
        <begin position="1044"/>
        <end position="1059"/>
    </location>
</feature>
<dbReference type="STRING" id="79923.A0A419QEP7"/>
<feature type="region of interest" description="Disordered" evidence="4">
    <location>
        <begin position="1208"/>
        <end position="1382"/>
    </location>
</feature>
<feature type="compositionally biased region" description="Low complexity" evidence="4">
    <location>
        <begin position="1319"/>
        <end position="1332"/>
    </location>
</feature>
<evidence type="ECO:0000256" key="4">
    <source>
        <dbReference type="SAM" id="MobiDB-lite"/>
    </source>
</evidence>
<dbReference type="InParanoid" id="A0A419QEP7"/>
<comment type="caution">
    <text evidence="5">The sequence shown here is derived from an EMBL/GenBank/DDBJ whole genome shotgun (WGS) entry which is preliminary data.</text>
</comment>
<dbReference type="GO" id="GO:0061665">
    <property type="term" value="F:SUMO ligase activity"/>
    <property type="evidence" value="ECO:0007669"/>
    <property type="project" value="TreeGrafter"/>
</dbReference>
<evidence type="ECO:0000313" key="5">
    <source>
        <dbReference type="EMBL" id="KAG5441387.1"/>
    </source>
</evidence>
<dbReference type="InterPro" id="IPR004181">
    <property type="entry name" value="Znf_MIZ"/>
</dbReference>
<proteinExistence type="predicted"/>
<organism evidence="5 6">
    <name type="scientific">Clonorchis sinensis</name>
    <name type="common">Chinese liver fluke</name>
    <dbReference type="NCBI Taxonomy" id="79923"/>
    <lineage>
        <taxon>Eukaryota</taxon>
        <taxon>Metazoa</taxon>
        <taxon>Spiralia</taxon>
        <taxon>Lophotrochozoa</taxon>
        <taxon>Platyhelminthes</taxon>
        <taxon>Trematoda</taxon>
        <taxon>Digenea</taxon>
        <taxon>Opisthorchiida</taxon>
        <taxon>Opisthorchiata</taxon>
        <taxon>Opisthorchiidae</taxon>
        <taxon>Clonorchis</taxon>
    </lineage>
</organism>
<feature type="compositionally biased region" description="Polar residues" evidence="4">
    <location>
        <begin position="1246"/>
        <end position="1257"/>
    </location>
</feature>
<feature type="compositionally biased region" description="Polar residues" evidence="4">
    <location>
        <begin position="997"/>
        <end position="1013"/>
    </location>
</feature>
<evidence type="ECO:0000256" key="1">
    <source>
        <dbReference type="ARBA" id="ARBA00022723"/>
    </source>
</evidence>
<feature type="region of interest" description="Disordered" evidence="4">
    <location>
        <begin position="905"/>
        <end position="1017"/>
    </location>
</feature>
<evidence type="ECO:0000313" key="6">
    <source>
        <dbReference type="Proteomes" id="UP000286415"/>
    </source>
</evidence>
<accession>A0A419QEP7</accession>
<reference evidence="5 6" key="2">
    <citation type="journal article" date="2021" name="Genomics">
        <title>High-quality reference genome for Clonorchis sinensis.</title>
        <authorList>
            <person name="Young N.D."/>
            <person name="Stroehlein A.J."/>
            <person name="Kinkar L."/>
            <person name="Wang T."/>
            <person name="Sohn W.M."/>
            <person name="Chang B.C.H."/>
            <person name="Kaur P."/>
            <person name="Weisz D."/>
            <person name="Dudchenko O."/>
            <person name="Aiden E.L."/>
            <person name="Korhonen P.K."/>
            <person name="Gasser R.B."/>
        </authorList>
    </citation>
    <scope>NUCLEOTIDE SEQUENCE [LARGE SCALE GENOMIC DNA]</scope>
    <source>
        <strain evidence="5">Cs-k2</strain>
    </source>
</reference>
<keyword evidence="2" id="KW-0863">Zinc-finger</keyword>
<feature type="compositionally biased region" description="Low complexity" evidence="4">
    <location>
        <begin position="27"/>
        <end position="39"/>
    </location>
</feature>
<dbReference type="CDD" id="cd16650">
    <property type="entry name" value="SP-RING_PIAS-like"/>
    <property type="match status" value="1"/>
</dbReference>
<dbReference type="OrthoDB" id="6287158at2759"/>
<gene>
    <name evidence="5" type="ORF">CSKR_111736</name>
</gene>
<feature type="compositionally biased region" description="Pro residues" evidence="4">
    <location>
        <begin position="214"/>
        <end position="225"/>
    </location>
</feature>
<dbReference type="Proteomes" id="UP000286415">
    <property type="component" value="Unassembled WGS sequence"/>
</dbReference>
<feature type="compositionally biased region" description="Acidic residues" evidence="4">
    <location>
        <begin position="1346"/>
        <end position="1355"/>
    </location>
</feature>
<feature type="region of interest" description="Disordered" evidence="4">
    <location>
        <begin position="798"/>
        <end position="866"/>
    </location>
</feature>
<feature type="region of interest" description="Disordered" evidence="4">
    <location>
        <begin position="209"/>
        <end position="298"/>
    </location>
</feature>
<dbReference type="PROSITE" id="PS51044">
    <property type="entry name" value="ZF_SP_RING"/>
    <property type="match status" value="1"/>
</dbReference>
<feature type="compositionally biased region" description="Basic residues" evidence="4">
    <location>
        <begin position="1370"/>
        <end position="1382"/>
    </location>
</feature>
<evidence type="ECO:0000256" key="2">
    <source>
        <dbReference type="ARBA" id="ARBA00022771"/>
    </source>
</evidence>
<feature type="compositionally biased region" description="Acidic residues" evidence="4">
    <location>
        <begin position="1302"/>
        <end position="1318"/>
    </location>
</feature>
<dbReference type="PANTHER" id="PTHR10782">
    <property type="entry name" value="ZINC FINGER MIZ DOMAIN-CONTAINING PROTEIN"/>
    <property type="match status" value="1"/>
</dbReference>
<feature type="region of interest" description="Disordered" evidence="4">
    <location>
        <begin position="1040"/>
        <end position="1074"/>
    </location>
</feature>
<dbReference type="InterPro" id="IPR013083">
    <property type="entry name" value="Znf_RING/FYVE/PHD"/>
</dbReference>
<dbReference type="PANTHER" id="PTHR10782:SF4">
    <property type="entry name" value="TONALLI, ISOFORM E"/>
    <property type="match status" value="1"/>
</dbReference>
<feature type="compositionally biased region" description="Polar residues" evidence="4">
    <location>
        <begin position="923"/>
        <end position="937"/>
    </location>
</feature>
<feature type="compositionally biased region" description="Low complexity" evidence="4">
    <location>
        <begin position="1258"/>
        <end position="1271"/>
    </location>
</feature>
<name>A0A419QEP7_CLOSI</name>
<dbReference type="GO" id="GO:0016925">
    <property type="term" value="P:protein sumoylation"/>
    <property type="evidence" value="ECO:0007669"/>
    <property type="project" value="TreeGrafter"/>
</dbReference>
<dbReference type="EMBL" id="NIRI02000077">
    <property type="protein sequence ID" value="KAG5441387.1"/>
    <property type="molecule type" value="Genomic_DNA"/>
</dbReference>
<feature type="compositionally biased region" description="Polar residues" evidence="4">
    <location>
        <begin position="955"/>
        <end position="966"/>
    </location>
</feature>
<dbReference type="Pfam" id="PF02891">
    <property type="entry name" value="zf-MIZ"/>
    <property type="match status" value="1"/>
</dbReference>
<feature type="region of interest" description="Disordered" evidence="4">
    <location>
        <begin position="1107"/>
        <end position="1187"/>
    </location>
</feature>
<feature type="compositionally biased region" description="Basic and acidic residues" evidence="4">
    <location>
        <begin position="1333"/>
        <end position="1345"/>
    </location>
</feature>
<dbReference type="GO" id="GO:0008270">
    <property type="term" value="F:zinc ion binding"/>
    <property type="evidence" value="ECO:0007669"/>
    <property type="project" value="UniProtKB-KW"/>
</dbReference>
<dbReference type="GO" id="GO:0000785">
    <property type="term" value="C:chromatin"/>
    <property type="evidence" value="ECO:0007669"/>
    <property type="project" value="TreeGrafter"/>
</dbReference>
<feature type="compositionally biased region" description="Low complexity" evidence="4">
    <location>
        <begin position="245"/>
        <end position="298"/>
    </location>
</feature>
<keyword evidence="6" id="KW-1185">Reference proteome</keyword>
<dbReference type="Gene3D" id="3.30.40.10">
    <property type="entry name" value="Zinc/RING finger domain, C3HC4 (zinc finger)"/>
    <property type="match status" value="1"/>
</dbReference>
<reference evidence="5 6" key="1">
    <citation type="journal article" date="2018" name="Biotechnol. Adv.">
        <title>Improved genomic resources and new bioinformatic workflow for the carcinogenic parasite Clonorchis sinensis: Biotechnological implications.</title>
        <authorList>
            <person name="Wang D."/>
            <person name="Korhonen P.K."/>
            <person name="Gasser R.B."/>
            <person name="Young N.D."/>
        </authorList>
    </citation>
    <scope>NUCLEOTIDE SEQUENCE [LARGE SCALE GENOMIC DNA]</scope>
    <source>
        <strain evidence="5">Cs-k2</strain>
    </source>
</reference>
<protein>
    <submittedName>
        <fullName evidence="5">Uncharacterized protein</fullName>
    </submittedName>
</protein>
<evidence type="ECO:0000256" key="3">
    <source>
        <dbReference type="ARBA" id="ARBA00022833"/>
    </source>
</evidence>
<feature type="compositionally biased region" description="Polar residues" evidence="4">
    <location>
        <begin position="1124"/>
        <end position="1161"/>
    </location>
</feature>
<feature type="region of interest" description="Disordered" evidence="4">
    <location>
        <begin position="1"/>
        <end position="39"/>
    </location>
</feature>
<sequence length="1382" mass="148897">MSGQNFPNGQIGPGFSFNIYRPPVRPSTGGSAATSQSSARLMAQNRGALITCFPTSTNDGQTRTAHSNHGDKLMGKCGDSSAATTTTCLTETSLQKLVQSIHFLTASPTIPNLTVIPTSGVIPSNATVAGGGGVVGSGAGIRAATGGFQPHAVLNNLFQSLLRGQVPVSNTTMSTNLSNNSTNNIASLSMPPANVSGYLNTVAPAGTGSRFPFPSKPSPTLPDLPPSHTVHSHHHTMPHQPTPPTLVHSVSTSTTTGNDVTNNSQNSNNMNTRNKIGNNLPPLLAPGSSSSSRSGSNRNAMNSVLEALFNPINLSTVSIGSGKSADDPKIQKLSSMSFLRWASACTRSFRRDRVTPMPHTQADIDALHSMNWVVAPTGLLGIYSESPFLRPVLLLRRVQFATPGTVVTTMPDPDNMVRALREMAFVKVTKLPTFAQNPPRSPGAVGFTTDFLSYVFTLDLDRLLVKILSAQLKNGSRQPGPEWRVILRLGWATNDFYVPSAVSPEQRSRVFRALTMESLPRCLNVRVAGRVVQLPDPIFHGGQAQRLGKRLRLSIDITDKLPLKPNNPVRNRFVDIELNWLHAPLEDQSVMLLDLVGSGQISPLLCHLIGLPLIQVTLDRAYTIADLRTTFDRNYPGGAILDGRVVDGLHGPDITPLMMNMDGSASEMRIGVHGAYDNCIPPARFLSAASVKSALKSKFEASVDEDLCIADEHNEIAEYIPICLLCPLTRTRIELPVRSVRCEHLQCFDLTSYLTINRRRPRWTCPICSTPAPFRDLRLDELFLSILEDSRSASATFVHVDPNGDWRPAPEEGADSQPTTTTSAQAPQSTPISPPLLSGPNLSPVSPVHPEVTAPTVNVSSPKASELPARMRPELISEQSTAGITPCITVTAPVEKDVEVIVLSDDDDDDTLSPPRIAPQPLMSPTKSDSIESSTANCPRPPKHAVQNRAPSVGEKSNSDTIQIDLTNEDSDESMDISRPVKKTTSSAPDMAMKASLHSSCKPSAASRLSSPSGLLDDEQLKSNPLIVISPLTHPLNGLDSPLCSGTSEALTPSGSSSTDLEKQLPQPSKTISSHLGRTWAEDLAKSTTNLSDGDASYRHLFDKFGSSEQQGSSKHSENRSRKSNTIQQPRTRTDSGGSAKSQCSLSTEKPQTSSSAVPTFSNNTRSSRTESSRIRPVASYLENPSDDVDCVPGLHLSDMSDAEENFLTSTTPVFPGPVSSSRERPGLLKQNQSAALARLIHQRSSRQTATRGAVSNPSRPGRGGPTARRSGAGRGSRGSRQSAASKRARRYGPHSRRRRDEDDEEEDEETETSEEDSIFSSEMSCVSASESSEQHSNRSSSKADSDEDSIDSESSDDRWSPSRANSVHTTKRGKRRLLTRR</sequence>